<reference evidence="4" key="1">
    <citation type="submission" date="2025-08" db="UniProtKB">
        <authorList>
            <consortium name="RefSeq"/>
        </authorList>
    </citation>
    <scope>IDENTIFICATION</scope>
</reference>
<dbReference type="Pfam" id="PF15328">
    <property type="entry name" value="GCOM2"/>
    <property type="match status" value="1"/>
</dbReference>
<sequence>MRRHGATGSVITTANPTSDAHSERRIQRLRLTLHPEESSTTSIEPRNSNPHKEEKVVNGAWKGRNGLIKRERPAGQESPQLEDKEGTGDFETQMTVHVEAVLGAKTAQLADISHRTETKVMLARRERHQHEGLTLMGREYSITHPGAETNGVRDEPLQRGPVVYGVVQRTSSDRQQELMAREWSVNHIRDEMRYIREVRDSLEKVRERMYGQFGGMQQSIQKLTQDLKAANSHRRTLENEVRVRTSAQDSFDQMNSSLITANIDLQKSLIDSCRNRIGTRDELRNLRVSFEKAEQRLREREKQLEAVQAENHTLKLQMESSQEAKAQALRELGATLRRQYEEQLEEQQRKHREEIERLQAQLDEYLRRLEEAERSVKIAEAKIAERDQRISEVERLLDCMAQEKSHLMQKLQECEQRLRGLDEVDHANKTVSKESERLQEEAADLKERIKHLNDMVFCQQRKVKSMIEEVQTLRTKLAQKDMFISELLDRIAIVECENNELEDKLKYFMSVQNATETKVQTRDIGVGCDLPARRFIQTLPDKGEKISDSVERIKRALAAREAEERKEADLSSIRTEFQMKYQQALTQRQPDQQASPNRVDILSTSLKERRGGGSALEDDNVAVVVVVVEKTSLAPTNAAELQPDRAEAMEASSGTDTAASVGAGAKKNELAEALERVTLTEQSTRGTQETKDTLKNTTPVNPFLGKHQQKMPHYMEVLEKAQLTGGARKPKFKPNQLPSKTGSPSPSQSPGSPTPLSAEARRQRDKKHLDDITAAKHPPLHHSPAQLLSLEESALLLKEQTRKYQELQAKLAAQKLAEGLTVSMGTYQPEGGPLAAYREVRDDGAQLSSDED</sequence>
<dbReference type="GO" id="GO:0006368">
    <property type="term" value="P:transcription elongation by RNA polymerase II"/>
    <property type="evidence" value="ECO:0007669"/>
    <property type="project" value="InterPro"/>
</dbReference>
<feature type="coiled-coil region" evidence="1">
    <location>
        <begin position="280"/>
        <end position="455"/>
    </location>
</feature>
<dbReference type="CTD" id="81488"/>
<evidence type="ECO:0000313" key="4">
    <source>
        <dbReference type="RefSeq" id="XP_030650306.1"/>
    </source>
</evidence>
<evidence type="ECO:0000313" key="3">
    <source>
        <dbReference type="Proteomes" id="UP000504632"/>
    </source>
</evidence>
<feature type="region of interest" description="Disordered" evidence="2">
    <location>
        <begin position="680"/>
        <end position="701"/>
    </location>
</feature>
<dbReference type="OrthoDB" id="8788688at2759"/>
<proteinExistence type="predicted"/>
<feature type="compositionally biased region" description="Basic and acidic residues" evidence="2">
    <location>
        <begin position="759"/>
        <end position="774"/>
    </location>
</feature>
<dbReference type="GO" id="GO:0035556">
    <property type="term" value="P:intracellular signal transduction"/>
    <property type="evidence" value="ECO:0007669"/>
    <property type="project" value="TreeGrafter"/>
</dbReference>
<feature type="compositionally biased region" description="Polar residues" evidence="2">
    <location>
        <begin position="38"/>
        <end position="48"/>
    </location>
</feature>
<dbReference type="InterPro" id="IPR026213">
    <property type="entry name" value="GRINL1"/>
</dbReference>
<feature type="coiled-coil region" evidence="1">
    <location>
        <begin position="790"/>
        <end position="817"/>
    </location>
</feature>
<dbReference type="GO" id="GO:0003711">
    <property type="term" value="F:transcription elongation factor activity"/>
    <property type="evidence" value="ECO:0007669"/>
    <property type="project" value="InterPro"/>
</dbReference>
<keyword evidence="1" id="KW-0175">Coiled coil</keyword>
<feature type="region of interest" description="Disordered" evidence="2">
    <location>
        <begin position="725"/>
        <end position="785"/>
    </location>
</feature>
<evidence type="ECO:0000256" key="1">
    <source>
        <dbReference type="SAM" id="Coils"/>
    </source>
</evidence>
<evidence type="ECO:0000256" key="2">
    <source>
        <dbReference type="SAM" id="MobiDB-lite"/>
    </source>
</evidence>
<dbReference type="InParanoid" id="A0A6J2X1T4"/>
<dbReference type="GO" id="GO:0005634">
    <property type="term" value="C:nucleus"/>
    <property type="evidence" value="ECO:0007669"/>
    <property type="project" value="InterPro"/>
</dbReference>
<name>A0A6J2X1T4_CHACN</name>
<protein>
    <submittedName>
        <fullName evidence="4">Protein GRINL1A</fullName>
    </submittedName>
</protein>
<dbReference type="RefSeq" id="XP_030650306.1">
    <property type="nucleotide sequence ID" value="XM_030794446.1"/>
</dbReference>
<dbReference type="PANTHER" id="PTHR23171:SF4">
    <property type="entry name" value="TUFTELIN"/>
    <property type="match status" value="1"/>
</dbReference>
<dbReference type="PANTHER" id="PTHR23171">
    <property type="entry name" value="GDOWN1"/>
    <property type="match status" value="1"/>
</dbReference>
<gene>
    <name evidence="4" type="primary">polr2m</name>
</gene>
<dbReference type="Proteomes" id="UP000504632">
    <property type="component" value="Chromosome 2"/>
</dbReference>
<dbReference type="AlphaFoldDB" id="A0A6J2X1T4"/>
<keyword evidence="3" id="KW-1185">Reference proteome</keyword>
<feature type="compositionally biased region" description="Polar residues" evidence="2">
    <location>
        <begin position="9"/>
        <end position="19"/>
    </location>
</feature>
<feature type="compositionally biased region" description="Low complexity" evidence="2">
    <location>
        <begin position="738"/>
        <end position="755"/>
    </location>
</feature>
<accession>A0A6J2X1T4</accession>
<dbReference type="GeneID" id="115830298"/>
<dbReference type="InterPro" id="IPR051375">
    <property type="entry name" value="Tuftelin_GRINL1A/MYZAP/CCD68"/>
</dbReference>
<organism evidence="3 4">
    <name type="scientific">Chanos chanos</name>
    <name type="common">Milkfish</name>
    <name type="synonym">Mugil chanos</name>
    <dbReference type="NCBI Taxonomy" id="29144"/>
    <lineage>
        <taxon>Eukaryota</taxon>
        <taxon>Metazoa</taxon>
        <taxon>Chordata</taxon>
        <taxon>Craniata</taxon>
        <taxon>Vertebrata</taxon>
        <taxon>Euteleostomi</taxon>
        <taxon>Actinopterygii</taxon>
        <taxon>Neopterygii</taxon>
        <taxon>Teleostei</taxon>
        <taxon>Ostariophysi</taxon>
        <taxon>Gonorynchiformes</taxon>
        <taxon>Chanidae</taxon>
        <taxon>Chanos</taxon>
    </lineage>
</organism>
<feature type="region of interest" description="Disordered" evidence="2">
    <location>
        <begin position="1"/>
        <end position="88"/>
    </location>
</feature>